<dbReference type="InterPro" id="IPR050466">
    <property type="entry name" value="Carboxylest/Gibb_receptor"/>
</dbReference>
<dbReference type="PANTHER" id="PTHR23024">
    <property type="entry name" value="ARYLACETAMIDE DEACETYLASE"/>
    <property type="match status" value="1"/>
</dbReference>
<organism evidence="5 6">
    <name type="scientific">Dovyalis caffra</name>
    <dbReference type="NCBI Taxonomy" id="77055"/>
    <lineage>
        <taxon>Eukaryota</taxon>
        <taxon>Viridiplantae</taxon>
        <taxon>Streptophyta</taxon>
        <taxon>Embryophyta</taxon>
        <taxon>Tracheophyta</taxon>
        <taxon>Spermatophyta</taxon>
        <taxon>Magnoliopsida</taxon>
        <taxon>eudicotyledons</taxon>
        <taxon>Gunneridae</taxon>
        <taxon>Pentapetalae</taxon>
        <taxon>rosids</taxon>
        <taxon>fabids</taxon>
        <taxon>Malpighiales</taxon>
        <taxon>Salicaceae</taxon>
        <taxon>Flacourtieae</taxon>
        <taxon>Dovyalis</taxon>
    </lineage>
</organism>
<dbReference type="AlphaFoldDB" id="A0AAV1SLW1"/>
<feature type="active site" evidence="2">
    <location>
        <position position="201"/>
    </location>
</feature>
<dbReference type="InterPro" id="IPR029058">
    <property type="entry name" value="AB_hydrolase_fold"/>
</dbReference>
<comment type="similarity">
    <text evidence="1">Belongs to the 'GDXG' lipolytic enzyme family.</text>
</comment>
<reference evidence="5 6" key="1">
    <citation type="submission" date="2024-01" db="EMBL/GenBank/DDBJ databases">
        <authorList>
            <person name="Waweru B."/>
        </authorList>
    </citation>
    <scope>NUCLEOTIDE SEQUENCE [LARGE SCALE GENOMIC DNA]</scope>
</reference>
<dbReference type="PROSITE" id="PS01174">
    <property type="entry name" value="LIPASE_GDXG_SER"/>
    <property type="match status" value="1"/>
</dbReference>
<dbReference type="Pfam" id="PF07859">
    <property type="entry name" value="Abhydrolase_3"/>
    <property type="match status" value="1"/>
</dbReference>
<evidence type="ECO:0000313" key="5">
    <source>
        <dbReference type="EMBL" id="CAK7353664.1"/>
    </source>
</evidence>
<evidence type="ECO:0000256" key="2">
    <source>
        <dbReference type="PROSITE-ProRule" id="PRU10038"/>
    </source>
</evidence>
<dbReference type="PANTHER" id="PTHR23024:SF635">
    <property type="entry name" value="OS07G0162700 PROTEIN"/>
    <property type="match status" value="1"/>
</dbReference>
<dbReference type="Proteomes" id="UP001314170">
    <property type="component" value="Unassembled WGS sequence"/>
</dbReference>
<dbReference type="GO" id="GO:0016787">
    <property type="term" value="F:hydrolase activity"/>
    <property type="evidence" value="ECO:0007669"/>
    <property type="project" value="InterPro"/>
</dbReference>
<feature type="signal peptide" evidence="3">
    <location>
        <begin position="1"/>
        <end position="18"/>
    </location>
</feature>
<dbReference type="EMBL" id="CAWUPB010001194">
    <property type="protein sequence ID" value="CAK7353664.1"/>
    <property type="molecule type" value="Genomic_DNA"/>
</dbReference>
<name>A0AAV1SLW1_9ROSI</name>
<dbReference type="InterPro" id="IPR033140">
    <property type="entry name" value="Lipase_GDXG_put_SER_AS"/>
</dbReference>
<sequence>MANLFLLTLTLHITITYQHSHMILYIPTVILHSSLCETSGSLSPVTKMSIVAEIPGYLQVFSDGSVKRFAPEIVPASAGSYSNGFKFKDVVIDSSKPITARLFIPDIQGSASRLPVVVYFHGGCFCFCSTTWLGFHHFLGDLSVASSSIVLSVDYRLAPENRLPTAYDDCFSSLEWLSNNVSSEPWLKQADLSRVFLSGDSAGGNITHQVAIAAMRSKTCQVKIKGLMLIHPCFGSEKRTEKEMAEGAARDVAMNDMFWGLSISEGSNRDYFGCNFEMQDVSVAAWSEFPAVVVYVAGLDFLKERGVIYAQFLAKEGVKEVALVEAEGQQHVFHVRYPESEATRSLQRQMSEFMKSH</sequence>
<comment type="caution">
    <text evidence="5">The sequence shown here is derived from an EMBL/GenBank/DDBJ whole genome shotgun (WGS) entry which is preliminary data.</text>
</comment>
<evidence type="ECO:0000256" key="3">
    <source>
        <dbReference type="SAM" id="SignalP"/>
    </source>
</evidence>
<proteinExistence type="inferred from homology"/>
<accession>A0AAV1SLW1</accession>
<dbReference type="InterPro" id="IPR013094">
    <property type="entry name" value="AB_hydrolase_3"/>
</dbReference>
<evidence type="ECO:0000313" key="6">
    <source>
        <dbReference type="Proteomes" id="UP001314170"/>
    </source>
</evidence>
<feature type="chain" id="PRO_5043427079" description="Alpha/beta hydrolase fold-3 domain-containing protein" evidence="3">
    <location>
        <begin position="19"/>
        <end position="357"/>
    </location>
</feature>
<gene>
    <name evidence="5" type="ORF">DCAF_LOCUS24844</name>
</gene>
<dbReference type="SUPFAM" id="SSF53474">
    <property type="entry name" value="alpha/beta-Hydrolases"/>
    <property type="match status" value="1"/>
</dbReference>
<keyword evidence="3" id="KW-0732">Signal</keyword>
<feature type="domain" description="Alpha/beta hydrolase fold-3" evidence="4">
    <location>
        <begin position="117"/>
        <end position="334"/>
    </location>
</feature>
<keyword evidence="6" id="KW-1185">Reference proteome</keyword>
<evidence type="ECO:0000256" key="1">
    <source>
        <dbReference type="ARBA" id="ARBA00010515"/>
    </source>
</evidence>
<dbReference type="Gene3D" id="3.40.50.1820">
    <property type="entry name" value="alpha/beta hydrolase"/>
    <property type="match status" value="1"/>
</dbReference>
<evidence type="ECO:0000259" key="4">
    <source>
        <dbReference type="Pfam" id="PF07859"/>
    </source>
</evidence>
<protein>
    <recommendedName>
        <fullName evidence="4">Alpha/beta hydrolase fold-3 domain-containing protein</fullName>
    </recommendedName>
</protein>